<evidence type="ECO:0000313" key="3">
    <source>
        <dbReference type="Proteomes" id="UP000695022"/>
    </source>
</evidence>
<accession>A0ABM1EFP1</accession>
<gene>
    <name evidence="4" type="primary">LOC106811803</name>
</gene>
<dbReference type="PROSITE" id="PS50057">
    <property type="entry name" value="FERM_3"/>
    <property type="match status" value="1"/>
</dbReference>
<dbReference type="GeneID" id="106811803"/>
<evidence type="ECO:0000259" key="2">
    <source>
        <dbReference type="PROSITE" id="PS50057"/>
    </source>
</evidence>
<feature type="chain" id="PRO_5046921970" evidence="1">
    <location>
        <begin position="24"/>
        <end position="157"/>
    </location>
</feature>
<keyword evidence="3" id="KW-1185">Reference proteome</keyword>
<evidence type="ECO:0000256" key="1">
    <source>
        <dbReference type="SAM" id="SignalP"/>
    </source>
</evidence>
<feature type="domain" description="FERM" evidence="2">
    <location>
        <begin position="94"/>
        <end position="157"/>
    </location>
</feature>
<dbReference type="InterPro" id="IPR000299">
    <property type="entry name" value="FERM_domain"/>
</dbReference>
<dbReference type="PANTHER" id="PTHR46079:SF2">
    <property type="entry name" value="FERM DOMAIN-CONTAINING PROTEIN"/>
    <property type="match status" value="1"/>
</dbReference>
<feature type="signal peptide" evidence="1">
    <location>
        <begin position="1"/>
        <end position="23"/>
    </location>
</feature>
<dbReference type="InterPro" id="IPR029071">
    <property type="entry name" value="Ubiquitin-like_domsf"/>
</dbReference>
<organism evidence="3 4">
    <name type="scientific">Priapulus caudatus</name>
    <name type="common">Priapulid worm</name>
    <dbReference type="NCBI Taxonomy" id="37621"/>
    <lineage>
        <taxon>Eukaryota</taxon>
        <taxon>Metazoa</taxon>
        <taxon>Ecdysozoa</taxon>
        <taxon>Scalidophora</taxon>
        <taxon>Priapulida</taxon>
        <taxon>Priapulimorpha</taxon>
        <taxon>Priapulimorphida</taxon>
        <taxon>Priapulidae</taxon>
        <taxon>Priapulus</taxon>
    </lineage>
</organism>
<dbReference type="InterPro" id="IPR047176">
    <property type="entry name" value="FRMD4A/B"/>
</dbReference>
<evidence type="ECO:0000313" key="4">
    <source>
        <dbReference type="RefSeq" id="XP_014671012.1"/>
    </source>
</evidence>
<dbReference type="Pfam" id="PF09379">
    <property type="entry name" value="FERM_N"/>
    <property type="match status" value="1"/>
</dbReference>
<proteinExistence type="predicted"/>
<reference evidence="4" key="1">
    <citation type="submission" date="2025-08" db="UniProtKB">
        <authorList>
            <consortium name="RefSeq"/>
        </authorList>
    </citation>
    <scope>IDENTIFICATION</scope>
</reference>
<dbReference type="RefSeq" id="XP_014671012.1">
    <property type="nucleotide sequence ID" value="XM_014815526.1"/>
</dbReference>
<dbReference type="SUPFAM" id="SSF54236">
    <property type="entry name" value="Ubiquitin-like"/>
    <property type="match status" value="1"/>
</dbReference>
<dbReference type="InterPro" id="IPR018979">
    <property type="entry name" value="FERM_N"/>
</dbReference>
<dbReference type="Proteomes" id="UP000695022">
    <property type="component" value="Unplaced"/>
</dbReference>
<sequence>MPMTLTLTLPLTVTLTLTPIVQPSRMVGTMTLRMRKNNGRYRMRARSSSMGRVEGAQVASMMATWDSEPEKSALQRISRSCENIVAQMQMTEGRRSHVTLPDERVLDILIQPKLYAGELLDIVASHFNLKEKEYFGLTYAADTYVASYVINCDEHNK</sequence>
<dbReference type="PANTHER" id="PTHR46079">
    <property type="entry name" value="FERM DOMAIN-CONTAINING PROTEIN 4"/>
    <property type="match status" value="1"/>
</dbReference>
<keyword evidence="1" id="KW-0732">Signal</keyword>
<dbReference type="Gene3D" id="3.10.20.90">
    <property type="entry name" value="Phosphatidylinositol 3-kinase Catalytic Subunit, Chain A, domain 1"/>
    <property type="match status" value="1"/>
</dbReference>
<name>A0ABM1EFP1_PRICU</name>
<protein>
    <submittedName>
        <fullName evidence="4">FERM domain-containing protein 4B-like</fullName>
    </submittedName>
</protein>